<evidence type="ECO:0000256" key="3">
    <source>
        <dbReference type="ARBA" id="ARBA00022737"/>
    </source>
</evidence>
<dbReference type="GO" id="GO:0003723">
    <property type="term" value="F:RNA binding"/>
    <property type="evidence" value="ECO:0007669"/>
    <property type="project" value="UniProtKB-UniRule"/>
</dbReference>
<dbReference type="AlphaFoldDB" id="A0A094ZQ20"/>
<evidence type="ECO:0000259" key="7">
    <source>
        <dbReference type="PROSITE" id="PS50102"/>
    </source>
</evidence>
<dbReference type="InterPro" id="IPR035979">
    <property type="entry name" value="RBD_domain_sf"/>
</dbReference>
<dbReference type="Gene3D" id="3.30.70.330">
    <property type="match status" value="2"/>
</dbReference>
<name>A0A094ZQ20_SCHHA</name>
<proteinExistence type="inferred from homology"/>
<comment type="similarity">
    <text evidence="1">Belongs to the ESRP family.</text>
</comment>
<evidence type="ECO:0000256" key="6">
    <source>
        <dbReference type="PROSITE-ProRule" id="PRU00176"/>
    </source>
</evidence>
<protein>
    <submittedName>
        <fullName evidence="8">Epithelial splicing regulatory protein 1</fullName>
    </submittedName>
</protein>
<organism evidence="8">
    <name type="scientific">Schistosoma haematobium</name>
    <name type="common">Blood fluke</name>
    <dbReference type="NCBI Taxonomy" id="6185"/>
    <lineage>
        <taxon>Eukaryota</taxon>
        <taxon>Metazoa</taxon>
        <taxon>Spiralia</taxon>
        <taxon>Lophotrochozoa</taxon>
        <taxon>Platyhelminthes</taxon>
        <taxon>Trematoda</taxon>
        <taxon>Digenea</taxon>
        <taxon>Strigeidida</taxon>
        <taxon>Schistosomatoidea</taxon>
        <taxon>Schistosomatidae</taxon>
        <taxon>Schistosoma</taxon>
    </lineage>
</organism>
<evidence type="ECO:0000256" key="1">
    <source>
        <dbReference type="ARBA" id="ARBA00008866"/>
    </source>
</evidence>
<dbReference type="EMBL" id="KL250813">
    <property type="protein sequence ID" value="KGB36800.1"/>
    <property type="molecule type" value="Genomic_DNA"/>
</dbReference>
<keyword evidence="5" id="KW-0508">mRNA splicing</keyword>
<dbReference type="InterPro" id="IPR050666">
    <property type="entry name" value="ESRP"/>
</dbReference>
<dbReference type="PANTHER" id="PTHR13976">
    <property type="entry name" value="HETEROGENEOUS NUCLEAR RIBONUCLEOPROTEIN-RELATED"/>
    <property type="match status" value="1"/>
</dbReference>
<dbReference type="GO" id="GO:0006397">
    <property type="term" value="P:mRNA processing"/>
    <property type="evidence" value="ECO:0007669"/>
    <property type="project" value="UniProtKB-KW"/>
</dbReference>
<dbReference type="SUPFAM" id="SSF54928">
    <property type="entry name" value="RNA-binding domain, RBD"/>
    <property type="match status" value="3"/>
</dbReference>
<dbReference type="CDD" id="cd00590">
    <property type="entry name" value="RRM_SF"/>
    <property type="match status" value="1"/>
</dbReference>
<dbReference type="InterPro" id="IPR036397">
    <property type="entry name" value="RNaseH_sf"/>
</dbReference>
<evidence type="ECO:0000313" key="8">
    <source>
        <dbReference type="EMBL" id="KGB36800.1"/>
    </source>
</evidence>
<accession>A0A094ZQ20</accession>
<dbReference type="Pfam" id="PF00076">
    <property type="entry name" value="RRM_1"/>
    <property type="match status" value="1"/>
</dbReference>
<dbReference type="PROSITE" id="PS50102">
    <property type="entry name" value="RRM"/>
    <property type="match status" value="1"/>
</dbReference>
<dbReference type="STRING" id="6185.A0A094ZQ20"/>
<dbReference type="Gene3D" id="3.30.420.10">
    <property type="entry name" value="Ribonuclease H-like superfamily/Ribonuclease H"/>
    <property type="match status" value="1"/>
</dbReference>
<gene>
    <name evidence="8" type="ORF">MS3_05114</name>
</gene>
<reference evidence="8" key="1">
    <citation type="journal article" date="2012" name="Nat. Genet.">
        <title>Whole-genome sequence of Schistosoma haematobium.</title>
        <authorList>
            <person name="Young N.D."/>
            <person name="Jex A.R."/>
            <person name="Li B."/>
            <person name="Liu S."/>
            <person name="Yang L."/>
            <person name="Xiong Z."/>
            <person name="Li Y."/>
            <person name="Cantacessi C."/>
            <person name="Hall R.S."/>
            <person name="Xu X."/>
            <person name="Chen F."/>
            <person name="Wu X."/>
            <person name="Zerlotini A."/>
            <person name="Oliveira G."/>
            <person name="Hofmann A."/>
            <person name="Zhang G."/>
            <person name="Fang X."/>
            <person name="Kang Y."/>
            <person name="Campbell B.E."/>
            <person name="Loukas A."/>
            <person name="Ranganathan S."/>
            <person name="Rollinson D."/>
            <person name="Rinaldi G."/>
            <person name="Brindley P.J."/>
            <person name="Yang H."/>
            <person name="Wang J."/>
            <person name="Wang J."/>
            <person name="Gasser R.B."/>
        </authorList>
    </citation>
    <scope>NUCLEOTIDE SEQUENCE [LARGE SCALE GENOMIC DNA]</scope>
</reference>
<dbReference type="InterPro" id="IPR012677">
    <property type="entry name" value="Nucleotide-bd_a/b_plait_sf"/>
</dbReference>
<feature type="domain" description="RRM" evidence="7">
    <location>
        <begin position="611"/>
        <end position="692"/>
    </location>
</feature>
<evidence type="ECO:0000256" key="5">
    <source>
        <dbReference type="ARBA" id="ARBA00023187"/>
    </source>
</evidence>
<sequence length="1271" mass="143502">MEVITSNDQNLLNNPLSQVKKAKQEHQDITGTEIPLPNYYPQLRESPLPYDFQQSGYPFRTLSTTMTPSSSPTLSISSSPNFTAFARSSSTTSLPNKSSSQPINYGSNGPDCLVILDICTSGRQHDETGSDEHPIMLLTAKIYQLKQNDQDGEEFQQFIKPCQIICHDSKEFSMSKIKQSYVKLESDEICPQDDNNSSLTDIIIQSNVNGENYSMKMIGPTEECLEVTSVNTQILTEAPLLENVLKDFNQWIQDNNLYCFRNDHSTVNDRHLDQDSPPYCCSTANSRTTINTNKTTTEKMECDENLKSFLLLVDGPYGIRLTLHPETTTKSIDITNYPYFYQFIDIRKSFAKFYKLATIPNTINEMIEYLQIDDDYSPPYSNIQLKESFLLKSQLEKIDNHYEYQYCNSEIQLPRNIATTTNLPQDHFIPSTVEEPCISNQDYQQFNSKSIGLKSQPGYWPTQHCRILAKVIQKMTLDGMEWTEFETVNREYYPAIISKSDTINDNVVVRARGLPWQATDLEIFQFFSGINIAKGGISLVLSKIGRRNGEALIQFANAEQQSLALRKHKHHVGKRYIEVYAATGSDFISIAGGESQEAMNFLGKLTTPNQTLIRMRGLPYTTTPEQIISFFANINCSIQFNSDGILFVNKRDGRATGDAFVIFETKIIAEKALENNKQHIGSRYIELFKSTPAEVNQVMNSILNSTCEEQIHCWNNHLTECNNSVFTANNSNVYMPHFTETNNNLIYSDYNLKLLPNQSTIPDFTCSPNLISIINSNPSFVNDTSLCQPQQQQTLSFGLTPNIPQNGNSYFQRVLSSTNINNSMTNILPTDSSNHFNSLDMLNNFITFINTPTTLTTNIFTSNQLIPNQPCGRPIATACSLNSAAAVVANNNNNNHNFSSTLGQPIGEAMIQFVTELSAQTVCEQKHKSIFIKYGLQIPVGVYVDVLQCTREDLNKLLSNMSRNIGIFTNNLIPSSSTSRLSNLMNSIIFTQLHHLDDITPMLKSSIPLQSGYGIKQTNFLRIKSPEFRLNPFISNEELNSFNVPPPTSNFPNYITGINSTFSFPTPLIDNNITNALIQYTPPLSNMLGFQIPNLIYQTSIPNFFTNNSMLNNNESTELLSTSIPYLTNCHKNKDNIINSGYNLSEFKGNSDWTNSWPNNRNAEQITIMNSPEMQVYKTNNLVASKTENKPIIVTVQGFPKEMTTSDFTKWLEKKINNVKILSVQFEHSLLNEISNGFAKVYLQNNSDAELIVQEFNNTILNNSRISAQIN</sequence>
<keyword evidence="4 6" id="KW-0694">RNA-binding</keyword>
<dbReference type="GO" id="GO:0008380">
    <property type="term" value="P:RNA splicing"/>
    <property type="evidence" value="ECO:0007669"/>
    <property type="project" value="UniProtKB-KW"/>
</dbReference>
<dbReference type="SMART" id="SM00360">
    <property type="entry name" value="RRM"/>
    <property type="match status" value="3"/>
</dbReference>
<evidence type="ECO:0000256" key="4">
    <source>
        <dbReference type="ARBA" id="ARBA00022884"/>
    </source>
</evidence>
<keyword evidence="3" id="KW-0677">Repeat</keyword>
<evidence type="ECO:0000256" key="2">
    <source>
        <dbReference type="ARBA" id="ARBA00022664"/>
    </source>
</evidence>
<keyword evidence="2" id="KW-0507">mRNA processing</keyword>
<dbReference type="InterPro" id="IPR000504">
    <property type="entry name" value="RRM_dom"/>
</dbReference>